<gene>
    <name evidence="1" type="ORF">DV515_00009775</name>
</gene>
<organism evidence="1 2">
    <name type="scientific">Chloebia gouldiae</name>
    <name type="common">Gouldian finch</name>
    <name type="synonym">Erythrura gouldiae</name>
    <dbReference type="NCBI Taxonomy" id="44316"/>
    <lineage>
        <taxon>Eukaryota</taxon>
        <taxon>Metazoa</taxon>
        <taxon>Chordata</taxon>
        <taxon>Craniata</taxon>
        <taxon>Vertebrata</taxon>
        <taxon>Euteleostomi</taxon>
        <taxon>Archelosauria</taxon>
        <taxon>Archosauria</taxon>
        <taxon>Dinosauria</taxon>
        <taxon>Saurischia</taxon>
        <taxon>Theropoda</taxon>
        <taxon>Coelurosauria</taxon>
        <taxon>Aves</taxon>
        <taxon>Neognathae</taxon>
        <taxon>Neoaves</taxon>
        <taxon>Telluraves</taxon>
        <taxon>Australaves</taxon>
        <taxon>Passeriformes</taxon>
        <taxon>Passeroidea</taxon>
        <taxon>Passeridae</taxon>
        <taxon>Chloebia</taxon>
    </lineage>
</organism>
<name>A0A3L8SBW0_CHLGU</name>
<dbReference type="EMBL" id="QUSF01000032">
    <property type="protein sequence ID" value="RLV99482.1"/>
    <property type="molecule type" value="Genomic_DNA"/>
</dbReference>
<proteinExistence type="predicted"/>
<sequence length="65" mass="8073">MQKSFFRYWDWRLQSYSWQLMLHTTGAQKCLYDWDMSENWNNHILKEEALPRRVCWQSPEMPGSM</sequence>
<evidence type="ECO:0000313" key="1">
    <source>
        <dbReference type="EMBL" id="RLV99482.1"/>
    </source>
</evidence>
<dbReference type="Proteomes" id="UP000276834">
    <property type="component" value="Unassembled WGS sequence"/>
</dbReference>
<evidence type="ECO:0000313" key="2">
    <source>
        <dbReference type="Proteomes" id="UP000276834"/>
    </source>
</evidence>
<dbReference type="AlphaFoldDB" id="A0A3L8SBW0"/>
<accession>A0A3L8SBW0</accession>
<comment type="caution">
    <text evidence="1">The sequence shown here is derived from an EMBL/GenBank/DDBJ whole genome shotgun (WGS) entry which is preliminary data.</text>
</comment>
<protein>
    <submittedName>
        <fullName evidence="1">Uncharacterized protein</fullName>
    </submittedName>
</protein>
<keyword evidence="2" id="KW-1185">Reference proteome</keyword>
<reference evidence="1 2" key="1">
    <citation type="journal article" date="2018" name="Proc. R. Soc. B">
        <title>A non-coding region near Follistatin controls head colour polymorphism in the Gouldian finch.</title>
        <authorList>
            <person name="Toomey M.B."/>
            <person name="Marques C.I."/>
            <person name="Andrade P."/>
            <person name="Araujo P.M."/>
            <person name="Sabatino S."/>
            <person name="Gazda M.A."/>
            <person name="Afonso S."/>
            <person name="Lopes R.J."/>
            <person name="Corbo J.C."/>
            <person name="Carneiro M."/>
        </authorList>
    </citation>
    <scope>NUCLEOTIDE SEQUENCE [LARGE SCALE GENOMIC DNA]</scope>
    <source>
        <strain evidence="1">Red01</strain>
        <tissue evidence="1">Muscle</tissue>
    </source>
</reference>